<dbReference type="GO" id="GO:0051536">
    <property type="term" value="F:iron-sulfur cluster binding"/>
    <property type="evidence" value="ECO:0007669"/>
    <property type="project" value="InterPro"/>
</dbReference>
<dbReference type="RefSeq" id="WP_154541702.1">
    <property type="nucleotide sequence ID" value="NZ_JAXDSU010000073.1"/>
</dbReference>
<dbReference type="NCBIfam" id="TIGR01994">
    <property type="entry name" value="SUF_scaf_2"/>
    <property type="match status" value="1"/>
</dbReference>
<dbReference type="Gene3D" id="3.90.1010.10">
    <property type="match status" value="1"/>
</dbReference>
<reference evidence="3 4" key="1">
    <citation type="submission" date="2019-08" db="EMBL/GenBank/DDBJ databases">
        <title>In-depth cultivation of the pig gut microbiome towards novel bacterial diversity and tailored functional studies.</title>
        <authorList>
            <person name="Wylensek D."/>
            <person name="Hitch T.C.A."/>
            <person name="Clavel T."/>
        </authorList>
    </citation>
    <scope>NUCLEOTIDE SEQUENCE [LARGE SCALE GENOMIC DNA]</scope>
    <source>
        <strain evidence="3 4">WCA-380-WT-2B</strain>
    </source>
</reference>
<dbReference type="Proteomes" id="UP000441925">
    <property type="component" value="Unassembled WGS sequence"/>
</dbReference>
<keyword evidence="4" id="KW-1185">Reference proteome</keyword>
<gene>
    <name evidence="3" type="ORF">FYJ26_09000</name>
</gene>
<dbReference type="AlphaFoldDB" id="A0A6N7VGF2"/>
<dbReference type="GO" id="GO:0005506">
    <property type="term" value="F:iron ion binding"/>
    <property type="evidence" value="ECO:0007669"/>
    <property type="project" value="InterPro"/>
</dbReference>
<dbReference type="SUPFAM" id="SSF82649">
    <property type="entry name" value="SufE/NifU"/>
    <property type="match status" value="1"/>
</dbReference>
<comment type="similarity">
    <text evidence="1">Belongs to the NifU family.</text>
</comment>
<proteinExistence type="inferred from homology"/>
<dbReference type="PANTHER" id="PTHR10093">
    <property type="entry name" value="IRON-SULFUR CLUSTER ASSEMBLY ENZYME NIFU HOMOLOG"/>
    <property type="match status" value="1"/>
</dbReference>
<dbReference type="Pfam" id="PF01592">
    <property type="entry name" value="NifU_N"/>
    <property type="match status" value="1"/>
</dbReference>
<dbReference type="EMBL" id="VULQ01000013">
    <property type="protein sequence ID" value="MSS78528.1"/>
    <property type="molecule type" value="Genomic_DNA"/>
</dbReference>
<feature type="domain" description="NIF system FeS cluster assembly NifU N-terminal" evidence="2">
    <location>
        <begin position="7"/>
        <end position="129"/>
    </location>
</feature>
<accession>A0A6N7VGF2</accession>
<organism evidence="3 4">
    <name type="scientific">Anaerococcus porci</name>
    <dbReference type="NCBI Taxonomy" id="2652269"/>
    <lineage>
        <taxon>Bacteria</taxon>
        <taxon>Bacillati</taxon>
        <taxon>Bacillota</taxon>
        <taxon>Tissierellia</taxon>
        <taxon>Tissierellales</taxon>
        <taxon>Peptoniphilaceae</taxon>
        <taxon>Anaerococcus</taxon>
    </lineage>
</organism>
<evidence type="ECO:0000256" key="1">
    <source>
        <dbReference type="ARBA" id="ARBA00006420"/>
    </source>
</evidence>
<comment type="caution">
    <text evidence="3">The sequence shown here is derived from an EMBL/GenBank/DDBJ whole genome shotgun (WGS) entry which is preliminary data.</text>
</comment>
<dbReference type="GO" id="GO:0016226">
    <property type="term" value="P:iron-sulfur cluster assembly"/>
    <property type="evidence" value="ECO:0007669"/>
    <property type="project" value="InterPro"/>
</dbReference>
<protein>
    <submittedName>
        <fullName evidence="3">SUF system NifU family Fe-S cluster assembly protein</fullName>
    </submittedName>
</protein>
<evidence type="ECO:0000313" key="4">
    <source>
        <dbReference type="Proteomes" id="UP000441925"/>
    </source>
</evidence>
<name>A0A6N7VGF2_9FIRM</name>
<evidence type="ECO:0000259" key="2">
    <source>
        <dbReference type="Pfam" id="PF01592"/>
    </source>
</evidence>
<evidence type="ECO:0000313" key="3">
    <source>
        <dbReference type="EMBL" id="MSS78528.1"/>
    </source>
</evidence>
<dbReference type="FunFam" id="3.90.1010.10:FF:000002">
    <property type="entry name" value="Iron-sulfur cluster assembly scaffold protein NifU"/>
    <property type="match status" value="1"/>
</dbReference>
<dbReference type="InterPro" id="IPR002871">
    <property type="entry name" value="NIF_FeS_clus_asmbl_NifU_N"/>
</dbReference>
<sequence>MDLNDIYTQVILENSRNPRNKRTLEAPDIKEPGHNPSCGDEIVLELKYDEDKNKITDAAFTGHGCAISQAATSVMCDEIVGKTLEEAKEMAKIYIAMIKREDVSDEDLEKIGDAAAFQNISNMPQRVKCALLSWKTLEEVIEKDEK</sequence>
<dbReference type="CDD" id="cd06664">
    <property type="entry name" value="IscU_like"/>
    <property type="match status" value="1"/>
</dbReference>